<evidence type="ECO:0000313" key="1">
    <source>
        <dbReference type="EMBL" id="BBH04619.1"/>
    </source>
</evidence>
<dbReference type="EMBL" id="AP019302">
    <property type="protein sequence ID" value="BBH04619.1"/>
    <property type="molecule type" value="Genomic_DNA"/>
</dbReference>
<organism evidence="1">
    <name type="scientific">Prunus dulcis</name>
    <name type="common">Almond</name>
    <name type="synonym">Amygdalus dulcis</name>
    <dbReference type="NCBI Taxonomy" id="3755"/>
    <lineage>
        <taxon>Eukaryota</taxon>
        <taxon>Viridiplantae</taxon>
        <taxon>Streptophyta</taxon>
        <taxon>Embryophyta</taxon>
        <taxon>Tracheophyta</taxon>
        <taxon>Spermatophyta</taxon>
        <taxon>Magnoliopsida</taxon>
        <taxon>eudicotyledons</taxon>
        <taxon>Gunneridae</taxon>
        <taxon>Pentapetalae</taxon>
        <taxon>rosids</taxon>
        <taxon>fabids</taxon>
        <taxon>Rosales</taxon>
        <taxon>Rosaceae</taxon>
        <taxon>Amygdaloideae</taxon>
        <taxon>Amygdaleae</taxon>
        <taxon>Prunus</taxon>
    </lineage>
</organism>
<sequence>MGNDPSPLYITTAAGMLGLSAGMKVKFSLGSKEVQSYRNWLMLCVPRSLDPESLIILFENDHIHKHKTAEEL</sequence>
<keyword evidence="1" id="KW-0808">Transferase</keyword>
<accession>A0A4Y1RK50</accession>
<reference evidence="1" key="1">
    <citation type="journal article" date="2019" name="Science">
        <title>Mutation of a bHLH transcription factor allowed almond domestication.</title>
        <authorList>
            <person name="Sanchez-Perez R."/>
            <person name="Pavan S."/>
            <person name="Mazzeo R."/>
            <person name="Moldovan C."/>
            <person name="Aiese Cigliano R."/>
            <person name="Del Cueto J."/>
            <person name="Ricciardi F."/>
            <person name="Lotti C."/>
            <person name="Ricciardi L."/>
            <person name="Dicenta F."/>
            <person name="Lopez-Marques R.L."/>
            <person name="Lindberg Moller B."/>
        </authorList>
    </citation>
    <scope>NUCLEOTIDE SEQUENCE</scope>
</reference>
<name>A0A4Y1RK50_PRUDU</name>
<dbReference type="GO" id="GO:0030246">
    <property type="term" value="F:carbohydrate binding"/>
    <property type="evidence" value="ECO:0007669"/>
    <property type="project" value="UniProtKB-KW"/>
</dbReference>
<keyword evidence="1" id="KW-0418">Kinase</keyword>
<dbReference type="GO" id="GO:0016301">
    <property type="term" value="F:kinase activity"/>
    <property type="evidence" value="ECO:0007669"/>
    <property type="project" value="UniProtKB-KW"/>
</dbReference>
<proteinExistence type="predicted"/>
<keyword evidence="1" id="KW-0430">Lectin</keyword>
<dbReference type="AlphaFoldDB" id="A0A4Y1RK50"/>
<gene>
    <name evidence="1" type="ORF">Prudu_015811</name>
</gene>
<protein>
    <submittedName>
        <fullName evidence="1">S-locus lectin protein kinase family protein</fullName>
    </submittedName>
</protein>